<accession>A0ABR3YM20</accession>
<dbReference type="InterPro" id="IPR048379">
    <property type="entry name" value="Rad26-like_C"/>
</dbReference>
<organism evidence="5 6">
    <name type="scientific">Sporothrix stenoceras</name>
    <dbReference type="NCBI Taxonomy" id="5173"/>
    <lineage>
        <taxon>Eukaryota</taxon>
        <taxon>Fungi</taxon>
        <taxon>Dikarya</taxon>
        <taxon>Ascomycota</taxon>
        <taxon>Pezizomycotina</taxon>
        <taxon>Sordariomycetes</taxon>
        <taxon>Sordariomycetidae</taxon>
        <taxon>Ophiostomatales</taxon>
        <taxon>Ophiostomataceae</taxon>
        <taxon>Sporothrix</taxon>
    </lineage>
</organism>
<evidence type="ECO:0000256" key="1">
    <source>
        <dbReference type="SAM" id="MobiDB-lite"/>
    </source>
</evidence>
<evidence type="ECO:0000313" key="6">
    <source>
        <dbReference type="Proteomes" id="UP001583186"/>
    </source>
</evidence>
<comment type="caution">
    <text evidence="5">The sequence shown here is derived from an EMBL/GenBank/DDBJ whole genome shotgun (WGS) entry which is preliminary data.</text>
</comment>
<proteinExistence type="predicted"/>
<dbReference type="Pfam" id="PF21048">
    <property type="entry name" value="Rad26-like_N"/>
    <property type="match status" value="1"/>
</dbReference>
<feature type="compositionally biased region" description="Acidic residues" evidence="1">
    <location>
        <begin position="50"/>
        <end position="63"/>
    </location>
</feature>
<feature type="compositionally biased region" description="Polar residues" evidence="1">
    <location>
        <begin position="900"/>
        <end position="912"/>
    </location>
</feature>
<feature type="region of interest" description="Disordered" evidence="1">
    <location>
        <begin position="27"/>
        <end position="63"/>
    </location>
</feature>
<evidence type="ECO:0000259" key="3">
    <source>
        <dbReference type="Pfam" id="PF21046"/>
    </source>
</evidence>
<evidence type="ECO:0000259" key="4">
    <source>
        <dbReference type="Pfam" id="PF21048"/>
    </source>
</evidence>
<evidence type="ECO:0008006" key="7">
    <source>
        <dbReference type="Google" id="ProtNLM"/>
    </source>
</evidence>
<protein>
    <recommendedName>
        <fullName evidence="7">DNA repair protein</fullName>
    </recommendedName>
</protein>
<dbReference type="InterPro" id="IPR048380">
    <property type="entry name" value="Rad26-like_N"/>
</dbReference>
<evidence type="ECO:0000259" key="2">
    <source>
        <dbReference type="Pfam" id="PF12331"/>
    </source>
</evidence>
<dbReference type="EMBL" id="JAWCUI010000083">
    <property type="protein sequence ID" value="KAL1888877.1"/>
    <property type="molecule type" value="Genomic_DNA"/>
</dbReference>
<feature type="region of interest" description="Disordered" evidence="1">
    <location>
        <begin position="895"/>
        <end position="916"/>
    </location>
</feature>
<feature type="region of interest" description="Disordered" evidence="1">
    <location>
        <begin position="342"/>
        <end position="419"/>
    </location>
</feature>
<dbReference type="Proteomes" id="UP001583186">
    <property type="component" value="Unassembled WGS sequence"/>
</dbReference>
<feature type="domain" description="Rad26-like helical repeats" evidence="2">
    <location>
        <begin position="530"/>
        <end position="730"/>
    </location>
</feature>
<dbReference type="Pfam" id="PF21046">
    <property type="entry name" value="Rad26-like_C"/>
    <property type="match status" value="1"/>
</dbReference>
<feature type="domain" description="Rad26-like N-terminal" evidence="4">
    <location>
        <begin position="424"/>
        <end position="469"/>
    </location>
</feature>
<keyword evidence="6" id="KW-1185">Reference proteome</keyword>
<feature type="compositionally biased region" description="Polar residues" evidence="1">
    <location>
        <begin position="27"/>
        <end position="39"/>
    </location>
</feature>
<feature type="region of interest" description="Disordered" evidence="1">
    <location>
        <begin position="299"/>
        <end position="329"/>
    </location>
</feature>
<evidence type="ECO:0000313" key="5">
    <source>
        <dbReference type="EMBL" id="KAL1888877.1"/>
    </source>
</evidence>
<feature type="compositionally biased region" description="Polar residues" evidence="1">
    <location>
        <begin position="320"/>
        <end position="329"/>
    </location>
</feature>
<dbReference type="Pfam" id="PF12331">
    <property type="entry name" value="Rad26-like_helical_rpts"/>
    <property type="match status" value="1"/>
</dbReference>
<sequence length="937" mass="101268">MDDFSDDGFDDLNMAVLQELETKALQAIQSQKHQQNNNLGHGRGDGGVIEIDDNEPEPEQDVDQADAAVLRELARVPAQHAFGGRLTAAAAPPPLPLPAYSQRSFVNVPLPAATNNTINHNLNRNHNVNVGMNNGNNINPRNGPAFYPRPSQQRPVAPLQAPQSVRPMAGPPRSQIPVRPGAGVVGGGGGAMAMGGMQAPPAVGGSAAGGGNGADAASVATLQARIRLLETDLYTARGKASMMEDKYETAQRKHDAEVTRIQKQKDEELARLRQRAEAAVAAHKSAATELEFAKQDLKEEVEKSKKGRRAGGVDGPVTPRKNTAGRSNWNVSDGFEDIELLPSPSKGFGRRLKEAGASSAVSALERTPTKGKRRRNITDSPTKPLETIAAEDEDVFNGSPGLPASVQPPTQNANEPPEDPPFVFIQEVLGHQSQPGEPTTIELFSRYSFPSNKKQTLAFLMLQRIPSLEGTQGTARLMLDFCQLVLGIWSQCLREEYHAPIKALVSLMSYILMRNPTGLTPHIMASLVPIAQETIYLVAAPAFNSPSGSLSNHPDYTVRQLACDIDAGATMALLQLVAFGCLTQAQGNDGMSSTQHQPSQALFPEMHRPTQTWFWSVMQFEFVLLMLSSKQAPDAFLSMLALLRTSALPDSIGPITNDPSRDAGVVASLIIDRISHHIEEPPKWALNSKYTEWDVRLAALGVLDCFAQSPFGRLSLAASDCALPRMVGVLFPAYGELRERDLLDEPLHHLDDLLALSESQIRAYGIGGFDLSQTLGLKQESETLGTDSMISQVPPGSDRDSTNRDATPLILLYVSSAVYLLHSILTDPYTAPVANMPAKLADTRGGMQGFYLLTMARLGYNVEPAFAAGLHEETYKLAMELFKLAASPEEEAEYAEWAKKSQTPAVPAPTSQQHKDPFCDDIVGDLAVIKIEKGAVP</sequence>
<dbReference type="InterPro" id="IPR022093">
    <property type="entry name" value="Rad26-like_helical"/>
</dbReference>
<feature type="domain" description="Rad26-like C-terminal" evidence="3">
    <location>
        <begin position="834"/>
        <end position="897"/>
    </location>
</feature>
<name>A0ABR3YM20_9PEZI</name>
<gene>
    <name evidence="5" type="ORF">Sste5346_009261</name>
</gene>
<reference evidence="5 6" key="1">
    <citation type="journal article" date="2024" name="IMA Fungus">
        <title>IMA Genome - F19 : A genome assembly and annotation guide to empower mycologists, including annotated draft genome sequences of Ceratocystis pirilliformis, Diaporthe australafricana, Fusarium ophioides, Paecilomyces lecythidis, and Sporothrix stenoceras.</title>
        <authorList>
            <person name="Aylward J."/>
            <person name="Wilson A.M."/>
            <person name="Visagie C.M."/>
            <person name="Spraker J."/>
            <person name="Barnes I."/>
            <person name="Buitendag C."/>
            <person name="Ceriani C."/>
            <person name="Del Mar Angel L."/>
            <person name="du Plessis D."/>
            <person name="Fuchs T."/>
            <person name="Gasser K."/>
            <person name="Kramer D."/>
            <person name="Li W."/>
            <person name="Munsamy K."/>
            <person name="Piso A."/>
            <person name="Price J.L."/>
            <person name="Sonnekus B."/>
            <person name="Thomas C."/>
            <person name="van der Nest A."/>
            <person name="van Dijk A."/>
            <person name="van Heerden A."/>
            <person name="van Vuuren N."/>
            <person name="Yilmaz N."/>
            <person name="Duong T.A."/>
            <person name="van der Merwe N.A."/>
            <person name="Wingfield M.J."/>
            <person name="Wingfield B.D."/>
        </authorList>
    </citation>
    <scope>NUCLEOTIDE SEQUENCE [LARGE SCALE GENOMIC DNA]</scope>
    <source>
        <strain evidence="5 6">CMW 5346</strain>
    </source>
</reference>